<dbReference type="EMBL" id="CM008048">
    <property type="protein sequence ID" value="PAN17994.1"/>
    <property type="molecule type" value="Genomic_DNA"/>
</dbReference>
<dbReference type="Gramene" id="PAN17994">
    <property type="protein sequence ID" value="PAN17994"/>
    <property type="gene ID" value="PAHAL_3G170600"/>
</dbReference>
<proteinExistence type="predicted"/>
<reference evidence="2" key="1">
    <citation type="submission" date="2018-04" db="EMBL/GenBank/DDBJ databases">
        <title>WGS assembly of Panicum hallii.</title>
        <authorList>
            <person name="Lovell J."/>
            <person name="Jenkins J."/>
            <person name="Lowry D."/>
            <person name="Mamidi S."/>
            <person name="Sreedasyam A."/>
            <person name="Weng X."/>
            <person name="Barry K."/>
            <person name="Bonette J."/>
            <person name="Campitelli B."/>
            <person name="Daum C."/>
            <person name="Gordon S."/>
            <person name="Gould B."/>
            <person name="Lipzen A."/>
            <person name="Macqueen A."/>
            <person name="Palacio-Mejia J."/>
            <person name="Plott C."/>
            <person name="Shakirov E."/>
            <person name="Shu S."/>
            <person name="Yoshinaga Y."/>
            <person name="Zane M."/>
            <person name="Rokhsar D."/>
            <person name="Grimwood J."/>
            <person name="Schmutz J."/>
            <person name="Juenger T."/>
        </authorList>
    </citation>
    <scope>NUCLEOTIDE SEQUENCE [LARGE SCALE GENOMIC DNA]</scope>
    <source>
        <strain evidence="2">FIL2</strain>
    </source>
</reference>
<accession>A0A2S3H9C0</accession>
<name>A0A2S3H9C0_9POAL</name>
<organism evidence="2">
    <name type="scientific">Panicum hallii</name>
    <dbReference type="NCBI Taxonomy" id="206008"/>
    <lineage>
        <taxon>Eukaryota</taxon>
        <taxon>Viridiplantae</taxon>
        <taxon>Streptophyta</taxon>
        <taxon>Embryophyta</taxon>
        <taxon>Tracheophyta</taxon>
        <taxon>Spermatophyta</taxon>
        <taxon>Magnoliopsida</taxon>
        <taxon>Liliopsida</taxon>
        <taxon>Poales</taxon>
        <taxon>Poaceae</taxon>
        <taxon>PACMAD clade</taxon>
        <taxon>Panicoideae</taxon>
        <taxon>Panicodae</taxon>
        <taxon>Paniceae</taxon>
        <taxon>Panicinae</taxon>
        <taxon>Panicum</taxon>
        <taxon>Panicum sect. Panicum</taxon>
    </lineage>
</organism>
<feature type="region of interest" description="Disordered" evidence="1">
    <location>
        <begin position="37"/>
        <end position="61"/>
    </location>
</feature>
<evidence type="ECO:0000313" key="2">
    <source>
        <dbReference type="EMBL" id="PAN17994.1"/>
    </source>
</evidence>
<dbReference type="PANTHER" id="PTHR33702">
    <property type="entry name" value="BNAA09G40010D PROTEIN"/>
    <property type="match status" value="1"/>
</dbReference>
<dbReference type="AlphaFoldDB" id="A0A2S3H9C0"/>
<evidence type="ECO:0000256" key="1">
    <source>
        <dbReference type="SAM" id="MobiDB-lite"/>
    </source>
</evidence>
<dbReference type="Proteomes" id="UP000243499">
    <property type="component" value="Chromosome 3"/>
</dbReference>
<sequence>MASLVSQPRHSIQTYWARRNYQRLGSPSRRLRVARLGAGGSSRAASTQPAPAAGPASARSSSWKARASRAARVRAAVVLAAPALLLARLRDAYVDAMVALGGGAVRPCAALARSRSGAEAGLWAKRVPRARGQPGQRSGGARGGDFERRMMAHIYSMVVTPELPCAARA</sequence>
<dbReference type="PANTHER" id="PTHR33702:SF25">
    <property type="entry name" value="OS05G0575200 PROTEIN"/>
    <property type="match status" value="1"/>
</dbReference>
<gene>
    <name evidence="2" type="ORF">PAHAL_3G170600</name>
</gene>
<protein>
    <submittedName>
        <fullName evidence="2">Uncharacterized protein</fullName>
    </submittedName>
</protein>
<feature type="compositionally biased region" description="Low complexity" evidence="1">
    <location>
        <begin position="41"/>
        <end position="61"/>
    </location>
</feature>